<keyword evidence="6" id="KW-1185">Reference proteome</keyword>
<feature type="domain" description="Integrase DNA-binding" evidence="4">
    <location>
        <begin position="4"/>
        <end position="85"/>
    </location>
</feature>
<reference evidence="5 6" key="1">
    <citation type="submission" date="2022-10" db="EMBL/GenBank/DDBJ databases">
        <title>Erythrobacter sp. sf7 Genome sequencing.</title>
        <authorList>
            <person name="Park S."/>
        </authorList>
    </citation>
    <scope>NUCLEOTIDE SEQUENCE [LARGE SCALE GENOMIC DNA]</scope>
    <source>
        <strain evidence="6">sf7</strain>
    </source>
</reference>
<dbReference type="EMBL" id="JAQQXQ010000008">
    <property type="protein sequence ID" value="MDC8755204.1"/>
    <property type="molecule type" value="Genomic_DNA"/>
</dbReference>
<organism evidence="5 6">
    <name type="scientific">Erythrobacter fulvus</name>
    <dbReference type="NCBI Taxonomy" id="2987523"/>
    <lineage>
        <taxon>Bacteria</taxon>
        <taxon>Pseudomonadati</taxon>
        <taxon>Pseudomonadota</taxon>
        <taxon>Alphaproteobacteria</taxon>
        <taxon>Sphingomonadales</taxon>
        <taxon>Erythrobacteraceae</taxon>
        <taxon>Erythrobacter/Porphyrobacter group</taxon>
        <taxon>Erythrobacter</taxon>
    </lineage>
</organism>
<evidence type="ECO:0000256" key="2">
    <source>
        <dbReference type="ARBA" id="ARBA00022908"/>
    </source>
</evidence>
<name>A0ABT5JRN3_9SPHN</name>
<dbReference type="GO" id="GO:0003677">
    <property type="term" value="F:DNA binding"/>
    <property type="evidence" value="ECO:0007669"/>
    <property type="project" value="UniProtKB-KW"/>
</dbReference>
<evidence type="ECO:0000313" key="6">
    <source>
        <dbReference type="Proteomes" id="UP001216558"/>
    </source>
</evidence>
<accession>A0ABT5JRN3</accession>
<comment type="caution">
    <text evidence="5">The sequence shown here is derived from an EMBL/GenBank/DDBJ whole genome shotgun (WGS) entry which is preliminary data.</text>
</comment>
<keyword evidence="5" id="KW-0238">DNA-binding</keyword>
<evidence type="ECO:0000259" key="4">
    <source>
        <dbReference type="Pfam" id="PF13356"/>
    </source>
</evidence>
<dbReference type="Pfam" id="PF13356">
    <property type="entry name" value="Arm-DNA-bind_3"/>
    <property type="match status" value="1"/>
</dbReference>
<dbReference type="InterPro" id="IPR038488">
    <property type="entry name" value="Integrase_DNA-bd_sf"/>
</dbReference>
<evidence type="ECO:0000313" key="5">
    <source>
        <dbReference type="EMBL" id="MDC8755204.1"/>
    </source>
</evidence>
<evidence type="ECO:0000256" key="1">
    <source>
        <dbReference type="ARBA" id="ARBA00008857"/>
    </source>
</evidence>
<gene>
    <name evidence="5" type="ORF">OIK40_11195</name>
</gene>
<evidence type="ECO:0000256" key="3">
    <source>
        <dbReference type="SAM" id="MobiDB-lite"/>
    </source>
</evidence>
<protein>
    <submittedName>
        <fullName evidence="5">Arm DNA-binding domain-containing protein</fullName>
    </submittedName>
</protein>
<keyword evidence="2" id="KW-0229">DNA integration</keyword>
<sequence>MGKLTATAIAKVKEPGRYWDGEGLGLVVGKGGSKSWIVRVQKDGRRRDIGLGSASKVPLKLARERAADVRQQIEIGIDPVAERAKAAGIPTFSVAVKRFMLRTRRAGKMPSTRRNGSTHSKPMRSRHSAIDRWRTLTRRRCATASRRYG</sequence>
<proteinExistence type="inferred from homology"/>
<comment type="similarity">
    <text evidence="1">Belongs to the 'phage' integrase family.</text>
</comment>
<dbReference type="InterPro" id="IPR025166">
    <property type="entry name" value="Integrase_DNA_bind_dom"/>
</dbReference>
<dbReference type="InterPro" id="IPR050808">
    <property type="entry name" value="Phage_Integrase"/>
</dbReference>
<dbReference type="Proteomes" id="UP001216558">
    <property type="component" value="Unassembled WGS sequence"/>
</dbReference>
<dbReference type="Gene3D" id="3.30.160.390">
    <property type="entry name" value="Integrase, DNA-binding domain"/>
    <property type="match status" value="1"/>
</dbReference>
<dbReference type="PANTHER" id="PTHR30629:SF2">
    <property type="entry name" value="PROPHAGE INTEGRASE INTS-RELATED"/>
    <property type="match status" value="1"/>
</dbReference>
<feature type="region of interest" description="Disordered" evidence="3">
    <location>
        <begin position="103"/>
        <end position="136"/>
    </location>
</feature>
<dbReference type="PANTHER" id="PTHR30629">
    <property type="entry name" value="PROPHAGE INTEGRASE"/>
    <property type="match status" value="1"/>
</dbReference>